<dbReference type="InterPro" id="IPR011042">
    <property type="entry name" value="6-blade_b-propeller_TolB-like"/>
</dbReference>
<organism evidence="5 6">
    <name type="scientific">Adineta steineri</name>
    <dbReference type="NCBI Taxonomy" id="433720"/>
    <lineage>
        <taxon>Eukaryota</taxon>
        <taxon>Metazoa</taxon>
        <taxon>Spiralia</taxon>
        <taxon>Gnathifera</taxon>
        <taxon>Rotifera</taxon>
        <taxon>Eurotatoria</taxon>
        <taxon>Bdelloidea</taxon>
        <taxon>Adinetida</taxon>
        <taxon>Adinetidae</taxon>
        <taxon>Adineta</taxon>
    </lineage>
</organism>
<feature type="non-terminal residue" evidence="5">
    <location>
        <position position="1"/>
    </location>
</feature>
<evidence type="ECO:0000259" key="4">
    <source>
        <dbReference type="Pfam" id="PF00656"/>
    </source>
</evidence>
<dbReference type="EMBL" id="CAJNOG010001306">
    <property type="protein sequence ID" value="CAF1430987.1"/>
    <property type="molecule type" value="Genomic_DNA"/>
</dbReference>
<comment type="caution">
    <text evidence="5">The sequence shown here is derived from an EMBL/GenBank/DDBJ whole genome shotgun (WGS) entry which is preliminary data.</text>
</comment>
<dbReference type="SUPFAM" id="SSF101898">
    <property type="entry name" value="NHL repeat"/>
    <property type="match status" value="1"/>
</dbReference>
<gene>
    <name evidence="5" type="ORF">JYZ213_LOCUS39567</name>
</gene>
<sequence>MASSVGYKRKRGLVIGINQYPAGRSLQYCINDAIDLANTLQNIGFQITLGLDCNRNDFLDKANIFIKTIEPDDLVLFYFAGHGKQNEDENYLLLSDYNYDHRGHESDYIVTNGINVHYIMNEIKKKKCRTTIYLFDCCRSKIRTRGSDSKQGLSPVNAPDQTLVVFACAPGKTLLDETKNNKNGIFMQNVLKHISAPNKDIEEVMRKVADGVNQQRGGGSQWPYWSSSLMDKVYLATSNNQESPPYQNPELEQMISKIKNESSITFDDKKLTGDDMEIVAYYLLKDNTTLTKLNLYENQIGDKGAQYLGEALQNNKVLTILNFSSNRIGDKGAQYLGEALHNNKALTELELCENQIGDKGTQYLGEALKKNTESLFELTLASVCSASYNKISKDLPLMFILYFIRILIKLQALIINLPIIQPQSSAIFSPSVIGKRNYHQRRFIYENSRRRWCESKLSHLSIGSMASPTDTKKQMNSPSKSTQFPDKTSQEQIQTKKNQSEQFGITVAGGNGQGHELNQFNNPWGIFIDNDNSIYIADYWNHRIVKWKLNSNTGENIAGGSGCGNEINQLNYPTNIILNKEKNSYIICDTYNKRVIQYFDQDQTNPQIIISNINCNGLTIDKNGFIYVSDCENHEVRRWKEGDKQGELVAGGNGQGNHLNQLNYPIFIFIDDDYSLYISDRENHRVMKWKKDAKEGIIVAGGNGPGNS</sequence>
<evidence type="ECO:0000256" key="2">
    <source>
        <dbReference type="PROSITE-ProRule" id="PRU00504"/>
    </source>
</evidence>
<dbReference type="InterPro" id="IPR011600">
    <property type="entry name" value="Pept_C14_caspase"/>
</dbReference>
<evidence type="ECO:0000313" key="6">
    <source>
        <dbReference type="Proteomes" id="UP000663845"/>
    </source>
</evidence>
<dbReference type="Proteomes" id="UP000663845">
    <property type="component" value="Unassembled WGS sequence"/>
</dbReference>
<dbReference type="PANTHER" id="PTHR22576">
    <property type="entry name" value="MUCOSA ASSOCIATED LYMPHOID TISSUE LYMPHOMA TRANSLOCATION PROTEIN 1/PARACASPASE"/>
    <property type="match status" value="1"/>
</dbReference>
<dbReference type="InterPro" id="IPR029030">
    <property type="entry name" value="Caspase-like_dom_sf"/>
</dbReference>
<dbReference type="Pfam" id="PF00656">
    <property type="entry name" value="Peptidase_C14"/>
    <property type="match status" value="1"/>
</dbReference>
<dbReference type="GO" id="GO:0006508">
    <property type="term" value="P:proteolysis"/>
    <property type="evidence" value="ECO:0007669"/>
    <property type="project" value="InterPro"/>
</dbReference>
<feature type="compositionally biased region" description="Polar residues" evidence="3">
    <location>
        <begin position="464"/>
        <end position="491"/>
    </location>
</feature>
<dbReference type="PROSITE" id="PS51125">
    <property type="entry name" value="NHL"/>
    <property type="match status" value="1"/>
</dbReference>
<dbReference type="CDD" id="cd05819">
    <property type="entry name" value="NHL"/>
    <property type="match status" value="1"/>
</dbReference>
<dbReference type="InterPro" id="IPR001611">
    <property type="entry name" value="Leu-rich_rpt"/>
</dbReference>
<feature type="repeat" description="NHL" evidence="2">
    <location>
        <begin position="514"/>
        <end position="550"/>
    </location>
</feature>
<protein>
    <recommendedName>
        <fullName evidence="4">Peptidase C14 caspase domain-containing protein</fullName>
    </recommendedName>
</protein>
<proteinExistence type="predicted"/>
<dbReference type="SUPFAM" id="SSF52047">
    <property type="entry name" value="RNI-like"/>
    <property type="match status" value="1"/>
</dbReference>
<name>A0A815NBM3_9BILA</name>
<dbReference type="PANTHER" id="PTHR22576:SF37">
    <property type="entry name" value="MUCOSA-ASSOCIATED LYMPHOID TISSUE LYMPHOMA TRANSLOCATION PROTEIN 1"/>
    <property type="match status" value="1"/>
</dbReference>
<evidence type="ECO:0000256" key="1">
    <source>
        <dbReference type="ARBA" id="ARBA00022737"/>
    </source>
</evidence>
<dbReference type="Gene3D" id="2.120.10.30">
    <property type="entry name" value="TolB, C-terminal domain"/>
    <property type="match status" value="2"/>
</dbReference>
<dbReference type="SMART" id="SM00368">
    <property type="entry name" value="LRR_RI"/>
    <property type="match status" value="3"/>
</dbReference>
<feature type="region of interest" description="Disordered" evidence="3">
    <location>
        <begin position="463"/>
        <end position="491"/>
    </location>
</feature>
<dbReference type="AlphaFoldDB" id="A0A815NBM3"/>
<dbReference type="GO" id="GO:0004197">
    <property type="term" value="F:cysteine-type endopeptidase activity"/>
    <property type="evidence" value="ECO:0007669"/>
    <property type="project" value="InterPro"/>
</dbReference>
<accession>A0A815NBM3</accession>
<reference evidence="5" key="1">
    <citation type="submission" date="2021-02" db="EMBL/GenBank/DDBJ databases">
        <authorList>
            <person name="Nowell W R."/>
        </authorList>
    </citation>
    <scope>NUCLEOTIDE SEQUENCE</scope>
</reference>
<dbReference type="InterPro" id="IPR001258">
    <property type="entry name" value="NHL_repeat"/>
</dbReference>
<dbReference type="Gene3D" id="3.80.10.10">
    <property type="entry name" value="Ribonuclease Inhibitor"/>
    <property type="match status" value="1"/>
</dbReference>
<dbReference type="SUPFAM" id="SSF52129">
    <property type="entry name" value="Caspase-like"/>
    <property type="match status" value="1"/>
</dbReference>
<dbReference type="InterPro" id="IPR052039">
    <property type="entry name" value="Caspase-related_regulators"/>
</dbReference>
<dbReference type="Gene3D" id="3.40.50.1460">
    <property type="match status" value="1"/>
</dbReference>
<evidence type="ECO:0000313" key="5">
    <source>
        <dbReference type="EMBL" id="CAF1430987.1"/>
    </source>
</evidence>
<keyword evidence="1" id="KW-0677">Repeat</keyword>
<dbReference type="InterPro" id="IPR032675">
    <property type="entry name" value="LRR_dom_sf"/>
</dbReference>
<evidence type="ECO:0000256" key="3">
    <source>
        <dbReference type="SAM" id="MobiDB-lite"/>
    </source>
</evidence>
<feature type="domain" description="Peptidase C14 caspase" evidence="4">
    <location>
        <begin position="10"/>
        <end position="234"/>
    </location>
</feature>
<dbReference type="Pfam" id="PF13516">
    <property type="entry name" value="LRR_6"/>
    <property type="match status" value="3"/>
</dbReference>
<dbReference type="Pfam" id="PF01436">
    <property type="entry name" value="NHL"/>
    <property type="match status" value="2"/>
</dbReference>